<feature type="transmembrane region" description="Helical" evidence="6">
    <location>
        <begin position="270"/>
        <end position="289"/>
    </location>
</feature>
<feature type="transmembrane region" description="Helical" evidence="6">
    <location>
        <begin position="147"/>
        <end position="165"/>
    </location>
</feature>
<keyword evidence="3 6" id="KW-0812">Transmembrane</keyword>
<dbReference type="InterPro" id="IPR002528">
    <property type="entry name" value="MATE_fam"/>
</dbReference>
<dbReference type="CDD" id="cd13136">
    <property type="entry name" value="MATE_DinF_like"/>
    <property type="match status" value="1"/>
</dbReference>
<protein>
    <submittedName>
        <fullName evidence="7">MATE family efflux transporter</fullName>
    </submittedName>
</protein>
<organism evidence="7 8">
    <name type="scientific">Hallella seregens ATCC 51272</name>
    <dbReference type="NCBI Taxonomy" id="1336250"/>
    <lineage>
        <taxon>Bacteria</taxon>
        <taxon>Pseudomonadati</taxon>
        <taxon>Bacteroidota</taxon>
        <taxon>Bacteroidia</taxon>
        <taxon>Bacteroidales</taxon>
        <taxon>Prevotellaceae</taxon>
        <taxon>Hallella</taxon>
    </lineage>
</organism>
<evidence type="ECO:0000313" key="8">
    <source>
        <dbReference type="Proteomes" id="UP001589688"/>
    </source>
</evidence>
<evidence type="ECO:0000256" key="6">
    <source>
        <dbReference type="SAM" id="Phobius"/>
    </source>
</evidence>
<dbReference type="InterPro" id="IPR044644">
    <property type="entry name" value="DinF-like"/>
</dbReference>
<feature type="transmembrane region" description="Helical" evidence="6">
    <location>
        <begin position="459"/>
        <end position="479"/>
    </location>
</feature>
<feature type="transmembrane region" description="Helical" evidence="6">
    <location>
        <begin position="301"/>
        <end position="323"/>
    </location>
</feature>
<accession>A0ABV5ZJW8</accession>
<evidence type="ECO:0000256" key="5">
    <source>
        <dbReference type="ARBA" id="ARBA00023136"/>
    </source>
</evidence>
<keyword evidence="5 6" id="KW-0472">Membrane</keyword>
<feature type="transmembrane region" description="Helical" evidence="6">
    <location>
        <begin position="57"/>
        <end position="75"/>
    </location>
</feature>
<dbReference type="RefSeq" id="WP_027951913.1">
    <property type="nucleotide sequence ID" value="NZ_JADU01000008.1"/>
</dbReference>
<feature type="transmembrane region" description="Helical" evidence="6">
    <location>
        <begin position="382"/>
        <end position="406"/>
    </location>
</feature>
<feature type="transmembrane region" description="Helical" evidence="6">
    <location>
        <begin position="177"/>
        <end position="196"/>
    </location>
</feature>
<comment type="subcellular location">
    <subcellularLocation>
        <location evidence="1">Membrane</location>
        <topology evidence="1">Multi-pass membrane protein</topology>
    </subcellularLocation>
</comment>
<reference evidence="7 8" key="1">
    <citation type="submission" date="2024-09" db="EMBL/GenBank/DDBJ databases">
        <authorList>
            <person name="Sun Q."/>
            <person name="Mori K."/>
        </authorList>
    </citation>
    <scope>NUCLEOTIDE SEQUENCE [LARGE SCALE GENOMIC DNA]</scope>
    <source>
        <strain evidence="7 8">ATCC 51272</strain>
    </source>
</reference>
<sequence length="491" mass="51614">MTHRPSSSVPASGPSTDRAILRLAVPSIVSNITVPLLGLVDLAIVGHLQAPGGSGRYIAAIAVGTMIFNVMYWLFGFLRMGTSGLTAQALGRGDWAGVGLLLRRSVRTALAIAACFVVLQWPLGWLALTLIHPSAQVWPLAGRYFDIVIWGAPAMLTLYSLNGWFVGMQTTRVPMQVALFQNVVNIVASVAFVFGLGLRIEGVALGTLVAQWSGVGLAAWHARRMWRSAAAAHGMAAAPRDCVSGPHGASAAVEPAHGARPSFFRVNRDIFLRTLCLVAVNLFFTSAGARQGDMVLAVNTLLMTFFTLFSYVMDGFAFAGEALGGRLYGAGDGAGLRRLVRRLFVWGAGMMAVFTAVYALGGTGFLGLLTSDGAVVQAAAAYLPWACLVPVAGMAAFVYDGIFIGLAATRGMLVSSVAATAAFFAVFAGGGAVLAGGGAGVFPAAKAATSASSPMLNHFLWLAFLVYLAARGLLQHLIFRHHRSLRRQRVG</sequence>
<comment type="similarity">
    <text evidence="2">Belongs to the multi antimicrobial extrusion (MATE) (TC 2.A.66.1) family.</text>
</comment>
<dbReference type="EMBL" id="JBHLZF010000001">
    <property type="protein sequence ID" value="MFB9896988.1"/>
    <property type="molecule type" value="Genomic_DNA"/>
</dbReference>
<evidence type="ECO:0000313" key="7">
    <source>
        <dbReference type="EMBL" id="MFB9896988.1"/>
    </source>
</evidence>
<dbReference type="PANTHER" id="PTHR42893:SF46">
    <property type="entry name" value="PROTEIN DETOXIFICATION 44, CHLOROPLASTIC"/>
    <property type="match status" value="1"/>
</dbReference>
<feature type="transmembrane region" description="Helical" evidence="6">
    <location>
        <begin position="343"/>
        <end position="370"/>
    </location>
</feature>
<feature type="transmembrane region" description="Helical" evidence="6">
    <location>
        <begin position="202"/>
        <end position="220"/>
    </location>
</feature>
<dbReference type="Proteomes" id="UP001589688">
    <property type="component" value="Unassembled WGS sequence"/>
</dbReference>
<evidence type="ECO:0000256" key="3">
    <source>
        <dbReference type="ARBA" id="ARBA00022692"/>
    </source>
</evidence>
<comment type="caution">
    <text evidence="7">The sequence shown here is derived from an EMBL/GenBank/DDBJ whole genome shotgun (WGS) entry which is preliminary data.</text>
</comment>
<keyword evidence="8" id="KW-1185">Reference proteome</keyword>
<name>A0ABV5ZJW8_9BACT</name>
<dbReference type="Pfam" id="PF01554">
    <property type="entry name" value="MatE"/>
    <property type="match status" value="2"/>
</dbReference>
<proteinExistence type="inferred from homology"/>
<feature type="transmembrane region" description="Helical" evidence="6">
    <location>
        <begin position="20"/>
        <end position="45"/>
    </location>
</feature>
<feature type="transmembrane region" description="Helical" evidence="6">
    <location>
        <begin position="109"/>
        <end position="127"/>
    </location>
</feature>
<evidence type="ECO:0000256" key="4">
    <source>
        <dbReference type="ARBA" id="ARBA00022989"/>
    </source>
</evidence>
<gene>
    <name evidence="7" type="ORF">ACFFK8_03940</name>
</gene>
<keyword evidence="4 6" id="KW-1133">Transmembrane helix</keyword>
<dbReference type="NCBIfam" id="TIGR00797">
    <property type="entry name" value="matE"/>
    <property type="match status" value="1"/>
</dbReference>
<dbReference type="PANTHER" id="PTHR42893">
    <property type="entry name" value="PROTEIN DETOXIFICATION 44, CHLOROPLASTIC-RELATED"/>
    <property type="match status" value="1"/>
</dbReference>
<evidence type="ECO:0000256" key="1">
    <source>
        <dbReference type="ARBA" id="ARBA00004141"/>
    </source>
</evidence>
<evidence type="ECO:0000256" key="2">
    <source>
        <dbReference type="ARBA" id="ARBA00010199"/>
    </source>
</evidence>
<feature type="transmembrane region" description="Helical" evidence="6">
    <location>
        <begin position="413"/>
        <end position="439"/>
    </location>
</feature>